<feature type="region of interest" description="Disordered" evidence="1">
    <location>
        <begin position="175"/>
        <end position="263"/>
    </location>
</feature>
<proteinExistence type="predicted"/>
<feature type="compositionally biased region" description="Pro residues" evidence="1">
    <location>
        <begin position="1"/>
        <end position="13"/>
    </location>
</feature>
<feature type="region of interest" description="Disordered" evidence="1">
    <location>
        <begin position="1"/>
        <end position="65"/>
    </location>
</feature>
<feature type="compositionally biased region" description="Acidic residues" evidence="1">
    <location>
        <begin position="188"/>
        <end position="198"/>
    </location>
</feature>
<organism evidence="2 3">
    <name type="scientific">Thalassiosira oceanica</name>
    <name type="common">Marine diatom</name>
    <dbReference type="NCBI Taxonomy" id="159749"/>
    <lineage>
        <taxon>Eukaryota</taxon>
        <taxon>Sar</taxon>
        <taxon>Stramenopiles</taxon>
        <taxon>Ochrophyta</taxon>
        <taxon>Bacillariophyta</taxon>
        <taxon>Coscinodiscophyceae</taxon>
        <taxon>Thalassiosirophycidae</taxon>
        <taxon>Thalassiosirales</taxon>
        <taxon>Thalassiosiraceae</taxon>
        <taxon>Thalassiosira</taxon>
    </lineage>
</organism>
<sequence length="263" mass="29430">MSTPPAPRSPRPGPAIASKTTPERTTPQNTDGETGFPQLAAGEISSDQGLRGWGRVGRTEERKRELNSLRSPWEIRNPTTATAWTAAGGAACPSTTAWRTRRMTSVQAEHRDNQVAPVPPSALAARVAQRPCRPPQRWWQEGRGHVDLSIDARSALKRPNQVYIKVCKSLMRQQLDDSNSVPKMSEGLDFESDDEDGNDKDVMVPRPTVLGDSLEDIRGDIHVSRKEKKEREIELETRRSTRRTARDKEDHQRQTCKGGQPPW</sequence>
<feature type="compositionally biased region" description="Basic and acidic residues" evidence="1">
    <location>
        <begin position="215"/>
        <end position="253"/>
    </location>
</feature>
<keyword evidence="3" id="KW-1185">Reference proteome</keyword>
<dbReference type="EMBL" id="AGNL01047237">
    <property type="protein sequence ID" value="EJK47195.1"/>
    <property type="molecule type" value="Genomic_DNA"/>
</dbReference>
<evidence type="ECO:0000313" key="2">
    <source>
        <dbReference type="EMBL" id="EJK47195.1"/>
    </source>
</evidence>
<dbReference type="AlphaFoldDB" id="K0R435"/>
<comment type="caution">
    <text evidence="2">The sequence shown here is derived from an EMBL/GenBank/DDBJ whole genome shotgun (WGS) entry which is preliminary data.</text>
</comment>
<reference evidence="2 3" key="1">
    <citation type="journal article" date="2012" name="Genome Biol.">
        <title>Genome and low-iron response of an oceanic diatom adapted to chronic iron limitation.</title>
        <authorList>
            <person name="Lommer M."/>
            <person name="Specht M."/>
            <person name="Roy A.S."/>
            <person name="Kraemer L."/>
            <person name="Andreson R."/>
            <person name="Gutowska M.A."/>
            <person name="Wolf J."/>
            <person name="Bergner S.V."/>
            <person name="Schilhabel M.B."/>
            <person name="Klostermeier U.C."/>
            <person name="Beiko R.G."/>
            <person name="Rosenstiel P."/>
            <person name="Hippler M."/>
            <person name="Laroche J."/>
        </authorList>
    </citation>
    <scope>NUCLEOTIDE SEQUENCE [LARGE SCALE GENOMIC DNA]</scope>
    <source>
        <strain evidence="2 3">CCMP1005</strain>
    </source>
</reference>
<evidence type="ECO:0000313" key="3">
    <source>
        <dbReference type="Proteomes" id="UP000266841"/>
    </source>
</evidence>
<feature type="compositionally biased region" description="Polar residues" evidence="1">
    <location>
        <begin position="19"/>
        <end position="32"/>
    </location>
</feature>
<protein>
    <submittedName>
        <fullName evidence="2">Uncharacterized protein</fullName>
    </submittedName>
</protein>
<name>K0R435_THAOC</name>
<accession>K0R435</accession>
<evidence type="ECO:0000256" key="1">
    <source>
        <dbReference type="SAM" id="MobiDB-lite"/>
    </source>
</evidence>
<feature type="non-terminal residue" evidence="2">
    <location>
        <position position="263"/>
    </location>
</feature>
<dbReference type="Proteomes" id="UP000266841">
    <property type="component" value="Unassembled WGS sequence"/>
</dbReference>
<gene>
    <name evidence="2" type="ORF">THAOC_34106</name>
</gene>